<keyword evidence="2" id="KW-1185">Reference proteome</keyword>
<sequence length="75" mass="8035">MIIVLPVGSAGSRIGIDGGIEMENKGGVDEMKLERGRRGFGIDVEDNRSTCGEVLCGIDGFPYVDTHICTYVESV</sequence>
<protein>
    <submittedName>
        <fullName evidence="1">Uncharacterized protein</fullName>
    </submittedName>
</protein>
<evidence type="ECO:0000313" key="1">
    <source>
        <dbReference type="EMBL" id="KAI3678948.1"/>
    </source>
</evidence>
<accession>A0ACB8Y4G0</accession>
<dbReference type="EMBL" id="CM042060">
    <property type="protein sequence ID" value="KAI3678948.1"/>
    <property type="molecule type" value="Genomic_DNA"/>
</dbReference>
<comment type="caution">
    <text evidence="1">The sequence shown here is derived from an EMBL/GenBank/DDBJ whole genome shotgun (WGS) entry which is preliminary data.</text>
</comment>
<name>A0ACB8Y4G0_ARCLA</name>
<reference evidence="1 2" key="2">
    <citation type="journal article" date="2022" name="Mol. Ecol. Resour.">
        <title>The genomes of chicory, endive, great burdock and yacon provide insights into Asteraceae paleo-polyploidization history and plant inulin production.</title>
        <authorList>
            <person name="Fan W."/>
            <person name="Wang S."/>
            <person name="Wang H."/>
            <person name="Wang A."/>
            <person name="Jiang F."/>
            <person name="Liu H."/>
            <person name="Zhao H."/>
            <person name="Xu D."/>
            <person name="Zhang Y."/>
        </authorList>
    </citation>
    <scope>NUCLEOTIDE SEQUENCE [LARGE SCALE GENOMIC DNA]</scope>
    <source>
        <strain evidence="2">cv. Niubang</strain>
    </source>
</reference>
<organism evidence="1 2">
    <name type="scientific">Arctium lappa</name>
    <name type="common">Greater burdock</name>
    <name type="synonym">Lappa major</name>
    <dbReference type="NCBI Taxonomy" id="4217"/>
    <lineage>
        <taxon>Eukaryota</taxon>
        <taxon>Viridiplantae</taxon>
        <taxon>Streptophyta</taxon>
        <taxon>Embryophyta</taxon>
        <taxon>Tracheophyta</taxon>
        <taxon>Spermatophyta</taxon>
        <taxon>Magnoliopsida</taxon>
        <taxon>eudicotyledons</taxon>
        <taxon>Gunneridae</taxon>
        <taxon>Pentapetalae</taxon>
        <taxon>asterids</taxon>
        <taxon>campanulids</taxon>
        <taxon>Asterales</taxon>
        <taxon>Asteraceae</taxon>
        <taxon>Carduoideae</taxon>
        <taxon>Cardueae</taxon>
        <taxon>Arctiinae</taxon>
        <taxon>Arctium</taxon>
    </lineage>
</organism>
<proteinExistence type="predicted"/>
<dbReference type="Proteomes" id="UP001055879">
    <property type="component" value="Linkage Group LG14"/>
</dbReference>
<gene>
    <name evidence="1" type="ORF">L6452_38252</name>
</gene>
<evidence type="ECO:0000313" key="2">
    <source>
        <dbReference type="Proteomes" id="UP001055879"/>
    </source>
</evidence>
<reference evidence="2" key="1">
    <citation type="journal article" date="2022" name="Mol. Ecol. Resour.">
        <title>The genomes of chicory, endive, great burdock and yacon provide insights into Asteraceae palaeo-polyploidization history and plant inulin production.</title>
        <authorList>
            <person name="Fan W."/>
            <person name="Wang S."/>
            <person name="Wang H."/>
            <person name="Wang A."/>
            <person name="Jiang F."/>
            <person name="Liu H."/>
            <person name="Zhao H."/>
            <person name="Xu D."/>
            <person name="Zhang Y."/>
        </authorList>
    </citation>
    <scope>NUCLEOTIDE SEQUENCE [LARGE SCALE GENOMIC DNA]</scope>
    <source>
        <strain evidence="2">cv. Niubang</strain>
    </source>
</reference>